<dbReference type="InterPro" id="IPR050097">
    <property type="entry name" value="Ferredoxin-NADP_redctase_2"/>
</dbReference>
<dbReference type="Gene3D" id="3.50.50.60">
    <property type="entry name" value="FAD/NAD(P)-binding domain"/>
    <property type="match status" value="2"/>
</dbReference>
<proteinExistence type="predicted"/>
<dbReference type="RefSeq" id="WP_211421775.1">
    <property type="nucleotide sequence ID" value="NZ_CP072642.1"/>
</dbReference>
<reference evidence="3 4" key="1">
    <citation type="submission" date="2021-03" db="EMBL/GenBank/DDBJ databases">
        <title>Genomic and phenotypic characterization of Chloracidobacterium isolates provides evidence for multiple species.</title>
        <authorList>
            <person name="Saini M.K."/>
            <person name="Costas A.M.G."/>
            <person name="Tank M."/>
            <person name="Bryant D.A."/>
        </authorList>
    </citation>
    <scope>NUCLEOTIDE SEQUENCE [LARGE SCALE GENOMIC DNA]</scope>
    <source>
        <strain evidence="3 4">N</strain>
    </source>
</reference>
<evidence type="ECO:0000313" key="4">
    <source>
        <dbReference type="Proteomes" id="UP000677668"/>
    </source>
</evidence>
<accession>A0ABX8AYI8</accession>
<dbReference type="InterPro" id="IPR036188">
    <property type="entry name" value="FAD/NAD-bd_sf"/>
</dbReference>
<keyword evidence="1" id="KW-0285">Flavoprotein</keyword>
<name>A0ABX8AYI8_9BACT</name>
<evidence type="ECO:0000313" key="3">
    <source>
        <dbReference type="EMBL" id="QUV93392.1"/>
    </source>
</evidence>
<dbReference type="Pfam" id="PF13738">
    <property type="entry name" value="Pyr_redox_3"/>
    <property type="match status" value="1"/>
</dbReference>
<dbReference type="EMBL" id="CP072642">
    <property type="protein sequence ID" value="QUV93392.1"/>
    <property type="molecule type" value="Genomic_DNA"/>
</dbReference>
<dbReference type="SUPFAM" id="SSF51905">
    <property type="entry name" value="FAD/NAD(P)-binding domain"/>
    <property type="match status" value="1"/>
</dbReference>
<dbReference type="PRINTS" id="PR00368">
    <property type="entry name" value="FADPNR"/>
</dbReference>
<evidence type="ECO:0000256" key="2">
    <source>
        <dbReference type="ARBA" id="ARBA00023002"/>
    </source>
</evidence>
<dbReference type="Proteomes" id="UP000677668">
    <property type="component" value="Chromosome 1"/>
</dbReference>
<protein>
    <submittedName>
        <fullName evidence="3">NAD(P)-binding domain-containing protein</fullName>
    </submittedName>
</protein>
<dbReference type="PANTHER" id="PTHR48105">
    <property type="entry name" value="THIOREDOXIN REDUCTASE 1-RELATED-RELATED"/>
    <property type="match status" value="1"/>
</dbReference>
<keyword evidence="4" id="KW-1185">Reference proteome</keyword>
<evidence type="ECO:0000256" key="1">
    <source>
        <dbReference type="ARBA" id="ARBA00022630"/>
    </source>
</evidence>
<sequence>MSTYDLIIIGAGPAGLTAAYAARQSRLDCLVLERAAIAQTIAEYPIGRPLFSTPNEIELIPGTLQPKFGPKPTREEVLAYYTRLATRELSLPIHTYEPVQAILPTGTGFQVISTKAVYGARQVIVATGGFGHPLRLGVRGETPARVSYRFVEAFPYAGKRILVVGGGNSAAEAALDLCHAGVQVDWSLRRPTLDPHPDDTDQVGIKPWVRAPLMECVAQGELTIHYATTCIEVLPNAARLQHADGTVDEVPCDHIFALLGAKPEVSLLAAAGVTIAADGRPVYDPETNETNVPGLYVVGHLTRELHMKNATVVPRRVVEGIAQKLTRAGSATG</sequence>
<dbReference type="PRINTS" id="PR00469">
    <property type="entry name" value="PNDRDTASEII"/>
</dbReference>
<keyword evidence="2" id="KW-0560">Oxidoreductase</keyword>
<organism evidence="3 4">
    <name type="scientific">Chloracidobacterium sp. N</name>
    <dbReference type="NCBI Taxonomy" id="2821540"/>
    <lineage>
        <taxon>Bacteria</taxon>
        <taxon>Pseudomonadati</taxon>
        <taxon>Acidobacteriota</taxon>
        <taxon>Terriglobia</taxon>
        <taxon>Terriglobales</taxon>
        <taxon>Acidobacteriaceae</taxon>
        <taxon>Chloracidobacterium</taxon>
        <taxon>Chloracidobacterium aggregatum</taxon>
    </lineage>
</organism>
<gene>
    <name evidence="3" type="ORF">J8C05_08430</name>
</gene>